<feature type="region of interest" description="Disordered" evidence="1">
    <location>
        <begin position="108"/>
        <end position="141"/>
    </location>
</feature>
<feature type="domain" description="Rho termination factor-like N-terminal" evidence="2">
    <location>
        <begin position="5"/>
        <end position="46"/>
    </location>
</feature>
<evidence type="ECO:0000313" key="4">
    <source>
        <dbReference type="Proteomes" id="UP000193986"/>
    </source>
</evidence>
<gene>
    <name evidence="3" type="ORF">BCR39DRAFT_556270</name>
</gene>
<evidence type="ECO:0000256" key="1">
    <source>
        <dbReference type="SAM" id="MobiDB-lite"/>
    </source>
</evidence>
<dbReference type="InterPro" id="IPR011112">
    <property type="entry name" value="Rho-like_N"/>
</dbReference>
<feature type="compositionally biased region" description="Basic and acidic residues" evidence="1">
    <location>
        <begin position="54"/>
        <end position="66"/>
    </location>
</feature>
<comment type="caution">
    <text evidence="3">The sequence shown here is derived from an EMBL/GenBank/DDBJ whole genome shotgun (WGS) entry which is preliminary data.</text>
</comment>
<proteinExistence type="predicted"/>
<feature type="region of interest" description="Disordered" evidence="1">
    <location>
        <begin position="154"/>
        <end position="181"/>
    </location>
</feature>
<dbReference type="AlphaFoldDB" id="A0A1Y2BJ07"/>
<dbReference type="InParanoid" id="A0A1Y2BJ07"/>
<protein>
    <recommendedName>
        <fullName evidence="2">Rho termination factor-like N-terminal domain-containing protein</fullName>
    </recommendedName>
</protein>
<dbReference type="GO" id="GO:0006353">
    <property type="term" value="P:DNA-templated transcription termination"/>
    <property type="evidence" value="ECO:0007669"/>
    <property type="project" value="InterPro"/>
</dbReference>
<feature type="compositionally biased region" description="Polar residues" evidence="1">
    <location>
        <begin position="123"/>
        <end position="140"/>
    </location>
</feature>
<dbReference type="OrthoDB" id="2368680at2759"/>
<feature type="compositionally biased region" description="Basic and acidic residues" evidence="1">
    <location>
        <begin position="113"/>
        <end position="122"/>
    </location>
</feature>
<reference evidence="3 4" key="1">
    <citation type="submission" date="2016-07" db="EMBL/GenBank/DDBJ databases">
        <title>Pervasive Adenine N6-methylation of Active Genes in Fungi.</title>
        <authorList>
            <consortium name="DOE Joint Genome Institute"/>
            <person name="Mondo S.J."/>
            <person name="Dannebaum R.O."/>
            <person name="Kuo R.C."/>
            <person name="Labutti K."/>
            <person name="Haridas S."/>
            <person name="Kuo A."/>
            <person name="Salamov A."/>
            <person name="Ahrendt S.R."/>
            <person name="Lipzen A."/>
            <person name="Sullivan W."/>
            <person name="Andreopoulos W.B."/>
            <person name="Clum A."/>
            <person name="Lindquist E."/>
            <person name="Daum C."/>
            <person name="Ramamoorthy G.K."/>
            <person name="Gryganskyi A."/>
            <person name="Culley D."/>
            <person name="Magnuson J.K."/>
            <person name="James T.Y."/>
            <person name="O'Malley M.A."/>
            <person name="Stajich J.E."/>
            <person name="Spatafora J.W."/>
            <person name="Visel A."/>
            <person name="Grigoriev I.V."/>
        </authorList>
    </citation>
    <scope>NUCLEOTIDE SEQUENCE [LARGE SCALE GENOMIC DNA]</scope>
    <source>
        <strain evidence="3 4">68-887.2</strain>
    </source>
</reference>
<dbReference type="SMART" id="SM00959">
    <property type="entry name" value="Rho_N"/>
    <property type="match status" value="1"/>
</dbReference>
<keyword evidence="4" id="KW-1185">Reference proteome</keyword>
<dbReference type="Proteomes" id="UP000193986">
    <property type="component" value="Unassembled WGS sequence"/>
</dbReference>
<evidence type="ECO:0000259" key="2">
    <source>
        <dbReference type="SMART" id="SM00959"/>
    </source>
</evidence>
<feature type="compositionally biased region" description="Polar residues" evidence="1">
    <location>
        <begin position="68"/>
        <end position="87"/>
    </location>
</feature>
<name>A0A1Y2BJ07_9TREE</name>
<evidence type="ECO:0000313" key="3">
    <source>
        <dbReference type="EMBL" id="ORY34762.1"/>
    </source>
</evidence>
<organism evidence="3 4">
    <name type="scientific">Naematelia encephala</name>
    <dbReference type="NCBI Taxonomy" id="71784"/>
    <lineage>
        <taxon>Eukaryota</taxon>
        <taxon>Fungi</taxon>
        <taxon>Dikarya</taxon>
        <taxon>Basidiomycota</taxon>
        <taxon>Agaricomycotina</taxon>
        <taxon>Tremellomycetes</taxon>
        <taxon>Tremellales</taxon>
        <taxon>Naemateliaceae</taxon>
        <taxon>Naematelia</taxon>
    </lineage>
</organism>
<feature type="region of interest" description="Disordered" evidence="1">
    <location>
        <begin position="44"/>
        <end position="95"/>
    </location>
</feature>
<dbReference type="EMBL" id="MCFC01000002">
    <property type="protein sequence ID" value="ORY34762.1"/>
    <property type="molecule type" value="Genomic_DNA"/>
</dbReference>
<sequence length="567" mass="62664">MEPNDLVSLKVPELKARCKQLGISNYSKLPKLQLIEMLTTHASSSTCKPSIQGDHLRCGPSSEHHGNLSGTSVHLTPGQHTLPQSTDFRPEPDASYKVTHDDAAACHSTVEGSHVEQSRSEQESTPVSQTAADQLTSAKGATTVAVKRHTIDRLARSSTKAPPTACFQSGLKKGSKARNSAPIGEDVEDQRLSVIQYGNALMHPQLDTTASRVQYAKEHLLNRLLQNLNASRTHPIIAPPFPRPLPFDTRPHDPTFGLAFQGIHPDLYENLQNSAFLICFRFWTWRLYISFQLGSGEAWSSDAREMGLLGPDISGWPAVIQCRHIRQDLWLIETQSSSRGLEAGLGNHAMVWEAFMVLGETGEVISRTPKSTRRSESPIQDCNIRSDWHHFIEENGVDPMPFVIKTKDECSFPEGVSRHWRAKAGGDQQLIRIACRAALASCAVSSFSGIKLSAVQMDAEWLGRPLDQREIQGKNKVELYLPEALQILSVHLPDPPFHPALAIVQRSMGHADIVLIETGQVVGNEDLGITSLWQGILACNEKGGTWPVNEMSDFWQGWESRILDGEL</sequence>
<dbReference type="STRING" id="71784.A0A1Y2BJ07"/>
<accession>A0A1Y2BJ07</accession>